<dbReference type="HAMAP" id="MF_00978">
    <property type="entry name" value="Bifunct_BirA"/>
    <property type="match status" value="1"/>
</dbReference>
<feature type="DNA-binding region" description="H-T-H motif" evidence="3">
    <location>
        <begin position="21"/>
        <end position="40"/>
    </location>
</feature>
<dbReference type="Gene3D" id="2.30.30.100">
    <property type="match status" value="1"/>
</dbReference>
<protein>
    <recommendedName>
        <fullName evidence="3">Bifunctional ligase/repressor BirA</fullName>
    </recommendedName>
    <alternativeName>
        <fullName evidence="3">Biotin--[acetyl-CoA-carboxylase] ligase</fullName>
        <ecNumber evidence="3">6.3.4.15</ecNumber>
    </alternativeName>
    <alternativeName>
        <fullName evidence="3">Biotin--protein ligase</fullName>
    </alternativeName>
    <alternativeName>
        <fullName evidence="3">Biotin-[acetyl-CoA carboxylase] synthetase</fullName>
    </alternativeName>
</protein>
<dbReference type="CDD" id="cd16442">
    <property type="entry name" value="BPL"/>
    <property type="match status" value="1"/>
</dbReference>
<dbReference type="SUPFAM" id="SSF46785">
    <property type="entry name" value="Winged helix' DNA-binding domain"/>
    <property type="match status" value="1"/>
</dbReference>
<dbReference type="InterPro" id="IPR036390">
    <property type="entry name" value="WH_DNA-bd_sf"/>
</dbReference>
<keyword evidence="2 3" id="KW-0092">Biotin</keyword>
<dbReference type="RefSeq" id="WP_129821550.1">
    <property type="nucleotide sequence ID" value="NZ_JADNAQ010000011.1"/>
</dbReference>
<evidence type="ECO:0000313" key="4">
    <source>
        <dbReference type="EMBL" id="MTL94004.1"/>
    </source>
</evidence>
<dbReference type="InterPro" id="IPR004408">
    <property type="entry name" value="Biotin_CoA_COase_ligase"/>
</dbReference>
<dbReference type="Pfam" id="PF03099">
    <property type="entry name" value="BPL_LplA_LipB"/>
    <property type="match status" value="1"/>
</dbReference>
<keyword evidence="3" id="KW-0238">DNA-binding</keyword>
<comment type="function">
    <text evidence="3">Acts both as a biotin--[acetyl-CoA-carboxylase] ligase and a repressor.</text>
</comment>
<feature type="binding site" evidence="3">
    <location>
        <begin position="92"/>
        <end position="94"/>
    </location>
    <ligand>
        <name>biotin</name>
        <dbReference type="ChEBI" id="CHEBI:57586"/>
    </ligand>
</feature>
<dbReference type="NCBIfam" id="TIGR00121">
    <property type="entry name" value="birA_ligase"/>
    <property type="match status" value="1"/>
</dbReference>
<dbReference type="InterPro" id="IPR036388">
    <property type="entry name" value="WH-like_DNA-bd_sf"/>
</dbReference>
<dbReference type="GO" id="GO:0006355">
    <property type="term" value="P:regulation of DNA-templated transcription"/>
    <property type="evidence" value="ECO:0007669"/>
    <property type="project" value="UniProtKB-UniRule"/>
</dbReference>
<dbReference type="GO" id="GO:0016740">
    <property type="term" value="F:transferase activity"/>
    <property type="evidence" value="ECO:0007669"/>
    <property type="project" value="UniProtKB-ARBA"/>
</dbReference>
<dbReference type="PANTHER" id="PTHR12835">
    <property type="entry name" value="BIOTIN PROTEIN LIGASE"/>
    <property type="match status" value="1"/>
</dbReference>
<dbReference type="InterPro" id="IPR013196">
    <property type="entry name" value="HTH_11"/>
</dbReference>
<dbReference type="InterPro" id="IPR004143">
    <property type="entry name" value="BPL_LPL_catalytic"/>
</dbReference>
<evidence type="ECO:0000256" key="2">
    <source>
        <dbReference type="ARBA" id="ARBA00023267"/>
    </source>
</evidence>
<dbReference type="AlphaFoldDB" id="A0A6G2CM58"/>
<dbReference type="Pfam" id="PF02237">
    <property type="entry name" value="BPL_C"/>
    <property type="match status" value="1"/>
</dbReference>
<dbReference type="GO" id="GO:0005524">
    <property type="term" value="F:ATP binding"/>
    <property type="evidence" value="ECO:0007669"/>
    <property type="project" value="UniProtKB-UniRule"/>
</dbReference>
<feature type="binding site" evidence="3">
    <location>
        <position position="187"/>
    </location>
    <ligand>
        <name>biotin</name>
        <dbReference type="ChEBI" id="CHEBI:57586"/>
    </ligand>
</feature>
<gene>
    <name evidence="3" type="primary">birA</name>
    <name evidence="4" type="ORF">GMA64_05655</name>
</gene>
<comment type="similarity">
    <text evidence="3">Belongs to the biotin--protein ligase family.</text>
</comment>
<keyword evidence="3" id="KW-0678">Repressor</keyword>
<comment type="caution">
    <text evidence="3">Lacks conserved residue(s) required for the propagation of feature annotation.</text>
</comment>
<dbReference type="EC" id="6.3.4.15" evidence="3"/>
<keyword evidence="3" id="KW-0805">Transcription regulation</keyword>
<dbReference type="GO" id="GO:0004077">
    <property type="term" value="F:biotin--[biotin carboxyl-carrier protein] ligase activity"/>
    <property type="evidence" value="ECO:0007669"/>
    <property type="project" value="UniProtKB-UniRule"/>
</dbReference>
<dbReference type="GO" id="GO:0003677">
    <property type="term" value="F:DNA binding"/>
    <property type="evidence" value="ECO:0007669"/>
    <property type="project" value="UniProtKB-UniRule"/>
</dbReference>
<sequence length="336" mass="37262">MILKEELLSILEQNRHQVMSGQLLANQLNVSRTAIWKCITALKEDGYEINTIQNKGYQLHKSYDVLSVAGIKSHLKSCYQSNDIFLHQIIPSTNEEAKRLLTLGVKHQTVVLAEGQSAGKGRFGRAFYSPARSGIYMTLILHPNLQLKSSVLLSTAVSVAICRAIEVVCGIQTQIKWVNDIYLNEKKVGGILTEAVTDFESGRVESVMIGIGLNVSTDIFPKELEEIATSIKPKLGTRNQLVAEILNQVFKICENLESANFLEEYKERSTVLGEDIYFIQNGVKQVGKAIEIDHEGALMVKLPDSTIIRLNSGEITIRKSGIGIESFEKVGIQIDS</sequence>
<dbReference type="InterPro" id="IPR045864">
    <property type="entry name" value="aa-tRNA-synth_II/BPL/LPL"/>
</dbReference>
<dbReference type="GO" id="GO:0009249">
    <property type="term" value="P:protein lipoylation"/>
    <property type="evidence" value="ECO:0007669"/>
    <property type="project" value="UniProtKB-ARBA"/>
</dbReference>
<dbReference type="EMBL" id="WMQV01000009">
    <property type="protein sequence ID" value="MTL94004.1"/>
    <property type="molecule type" value="Genomic_DNA"/>
</dbReference>
<dbReference type="InterPro" id="IPR030855">
    <property type="entry name" value="Bifunct_BirA"/>
</dbReference>
<dbReference type="SUPFAM" id="SSF55681">
    <property type="entry name" value="Class II aaRS and biotin synthetases"/>
    <property type="match status" value="1"/>
</dbReference>
<accession>A0A6G2CM58</accession>
<keyword evidence="3" id="KW-0804">Transcription</keyword>
<feature type="binding site" evidence="3">
    <location>
        <position position="116"/>
    </location>
    <ligand>
        <name>biotin</name>
        <dbReference type="ChEBI" id="CHEBI:57586"/>
    </ligand>
</feature>
<evidence type="ECO:0000256" key="3">
    <source>
        <dbReference type="HAMAP-Rule" id="MF_00978"/>
    </source>
</evidence>
<dbReference type="PANTHER" id="PTHR12835:SF5">
    <property type="entry name" value="BIOTIN--PROTEIN LIGASE"/>
    <property type="match status" value="1"/>
</dbReference>
<name>A0A6G2CM58_9FIRM</name>
<keyword evidence="3" id="KW-0067">ATP-binding</keyword>
<reference evidence="4" key="1">
    <citation type="journal article" date="2019" name="Nat. Med.">
        <title>A library of human gut bacterial isolates paired with longitudinal multiomics data enables mechanistic microbiome research.</title>
        <authorList>
            <person name="Poyet M."/>
            <person name="Groussin M."/>
            <person name="Gibbons S.M."/>
            <person name="Avila-Pacheco J."/>
            <person name="Jiang X."/>
            <person name="Kearney S.M."/>
            <person name="Perrotta A.R."/>
            <person name="Berdy B."/>
            <person name="Zhao S."/>
            <person name="Lieberman T.D."/>
            <person name="Swanson P.K."/>
            <person name="Smith M."/>
            <person name="Roesemann S."/>
            <person name="Alexander J.E."/>
            <person name="Rich S.A."/>
            <person name="Livny J."/>
            <person name="Vlamakis H."/>
            <person name="Clish C."/>
            <person name="Bullock K."/>
            <person name="Deik A."/>
            <person name="Scott J."/>
            <person name="Pierce K.A."/>
            <person name="Xavier R.J."/>
            <person name="Alm E.J."/>
        </authorList>
    </citation>
    <scope>NUCLEOTIDE SEQUENCE</scope>
    <source>
        <strain evidence="4">BIOML-A179</strain>
    </source>
</reference>
<keyword evidence="3" id="KW-0547">Nucleotide-binding</keyword>
<evidence type="ECO:0000256" key="1">
    <source>
        <dbReference type="ARBA" id="ARBA00022598"/>
    </source>
</evidence>
<proteinExistence type="inferred from homology"/>
<comment type="caution">
    <text evidence="4">The sequence shown here is derived from an EMBL/GenBank/DDBJ whole genome shotgun (WGS) entry which is preliminary data.</text>
</comment>
<organism evidence="4">
    <name type="scientific">Turicibacter sanguinis</name>
    <dbReference type="NCBI Taxonomy" id="154288"/>
    <lineage>
        <taxon>Bacteria</taxon>
        <taxon>Bacillati</taxon>
        <taxon>Bacillota</taxon>
        <taxon>Erysipelotrichia</taxon>
        <taxon>Erysipelotrichales</taxon>
        <taxon>Turicibacteraceae</taxon>
        <taxon>Turicibacter</taxon>
    </lineage>
</organism>
<dbReference type="InterPro" id="IPR003142">
    <property type="entry name" value="BPL_C"/>
</dbReference>
<dbReference type="Gene3D" id="3.30.930.10">
    <property type="entry name" value="Bira Bifunctional Protein, Domain 2"/>
    <property type="match status" value="1"/>
</dbReference>
<dbReference type="Pfam" id="PF08279">
    <property type="entry name" value="HTH_11"/>
    <property type="match status" value="1"/>
</dbReference>
<dbReference type="GO" id="GO:0005737">
    <property type="term" value="C:cytoplasm"/>
    <property type="evidence" value="ECO:0007669"/>
    <property type="project" value="TreeGrafter"/>
</dbReference>
<dbReference type="PROSITE" id="PS51733">
    <property type="entry name" value="BPL_LPL_CATALYTIC"/>
    <property type="match status" value="1"/>
</dbReference>
<comment type="catalytic activity">
    <reaction evidence="3">
        <text>biotin + L-lysyl-[protein] + ATP = N(6)-biotinyl-L-lysyl-[protein] + AMP + diphosphate + H(+)</text>
        <dbReference type="Rhea" id="RHEA:11756"/>
        <dbReference type="Rhea" id="RHEA-COMP:9752"/>
        <dbReference type="Rhea" id="RHEA-COMP:10505"/>
        <dbReference type="ChEBI" id="CHEBI:15378"/>
        <dbReference type="ChEBI" id="CHEBI:29969"/>
        <dbReference type="ChEBI" id="CHEBI:30616"/>
        <dbReference type="ChEBI" id="CHEBI:33019"/>
        <dbReference type="ChEBI" id="CHEBI:57586"/>
        <dbReference type="ChEBI" id="CHEBI:83144"/>
        <dbReference type="ChEBI" id="CHEBI:456215"/>
        <dbReference type="EC" id="6.3.4.15"/>
    </reaction>
</comment>
<keyword evidence="1 3" id="KW-0436">Ligase</keyword>
<dbReference type="Gene3D" id="1.10.10.10">
    <property type="entry name" value="Winged helix-like DNA-binding domain superfamily/Winged helix DNA-binding domain"/>
    <property type="match status" value="1"/>
</dbReference>